<sequence length="299" mass="33356">MKFSILNFTILTLLTSGALTQQTPKFKITRCRHSDMSAEELAESLAITQEFSDEADPPPNRLNRPIARETVNIKLFIHNVYSNKTKAGGYVSTDAINKQVKALNTGFKNTGFTFALQRISRTHSAEWALADMDKNAVEKKIVYKMWKTLRKGTYADLNLFLRPIPADVLGACNYPVNVKNRPTAVDRGVCDIHSATVPGSPGPYGQGKTTVHEVGHWLNLQHPFDGGCAKKYGGDGIRDTPAMKVSYGCKIGRDTCPDNPGKDAIHNYMSYSDDACLTEFTEGQITMMHKVWKKYRQPY</sequence>
<evidence type="ECO:0000256" key="2">
    <source>
        <dbReference type="ARBA" id="ARBA00022670"/>
    </source>
</evidence>
<dbReference type="AlphaFoldDB" id="S8BZK0"/>
<evidence type="ECO:0000259" key="10">
    <source>
        <dbReference type="Pfam" id="PF05572"/>
    </source>
</evidence>
<reference evidence="11 12" key="1">
    <citation type="journal article" date="2013" name="PLoS Genet.">
        <title>Genomic mechanisms accounting for the adaptation to parasitism in nematode-trapping fungi.</title>
        <authorList>
            <person name="Meerupati T."/>
            <person name="Andersson K.M."/>
            <person name="Friman E."/>
            <person name="Kumar D."/>
            <person name="Tunlid A."/>
            <person name="Ahren D."/>
        </authorList>
    </citation>
    <scope>NUCLEOTIDE SEQUENCE [LARGE SCALE GENOMIC DNA]</scope>
    <source>
        <strain evidence="11 12">CBS 200.50</strain>
    </source>
</reference>
<comment type="similarity">
    <text evidence="1">Belongs to the peptidase M43B family.</text>
</comment>
<keyword evidence="7" id="KW-0482">Metalloprotease</keyword>
<dbReference type="OrthoDB" id="536211at2759"/>
<dbReference type="HOGENOM" id="CLU_048726_0_0_1"/>
<reference evidence="12" key="2">
    <citation type="submission" date="2013-04" db="EMBL/GenBank/DDBJ databases">
        <title>Genomic mechanisms accounting for the adaptation to parasitism in nematode-trapping fungi.</title>
        <authorList>
            <person name="Ahren D.G."/>
        </authorList>
    </citation>
    <scope>NUCLEOTIDE SEQUENCE [LARGE SCALE GENOMIC DNA]</scope>
    <source>
        <strain evidence="12">CBS 200.50</strain>
    </source>
</reference>
<evidence type="ECO:0000256" key="5">
    <source>
        <dbReference type="ARBA" id="ARBA00022801"/>
    </source>
</evidence>
<evidence type="ECO:0000256" key="9">
    <source>
        <dbReference type="SAM" id="SignalP"/>
    </source>
</evidence>
<accession>S8BZK0</accession>
<evidence type="ECO:0000256" key="7">
    <source>
        <dbReference type="ARBA" id="ARBA00023049"/>
    </source>
</evidence>
<dbReference type="SUPFAM" id="SSF55486">
    <property type="entry name" value="Metalloproteases ('zincins'), catalytic domain"/>
    <property type="match status" value="1"/>
</dbReference>
<keyword evidence="12" id="KW-1185">Reference proteome</keyword>
<evidence type="ECO:0000256" key="8">
    <source>
        <dbReference type="ARBA" id="ARBA00023157"/>
    </source>
</evidence>
<dbReference type="Pfam" id="PF05572">
    <property type="entry name" value="Peptidase_M43"/>
    <property type="match status" value="1"/>
</dbReference>
<dbReference type="GO" id="GO:0046872">
    <property type="term" value="F:metal ion binding"/>
    <property type="evidence" value="ECO:0007669"/>
    <property type="project" value="UniProtKB-KW"/>
</dbReference>
<protein>
    <recommendedName>
        <fullName evidence="10">Peptidase M43 pregnancy-associated plasma-A domain-containing protein</fullName>
    </recommendedName>
</protein>
<keyword evidence="2" id="KW-0645">Protease</keyword>
<evidence type="ECO:0000256" key="6">
    <source>
        <dbReference type="ARBA" id="ARBA00022833"/>
    </source>
</evidence>
<feature type="chain" id="PRO_5004561526" description="Peptidase M43 pregnancy-associated plasma-A domain-containing protein" evidence="9">
    <location>
        <begin position="21"/>
        <end position="299"/>
    </location>
</feature>
<comment type="caution">
    <text evidence="11">The sequence shown here is derived from an EMBL/GenBank/DDBJ whole genome shotgun (WGS) entry which is preliminary data.</text>
</comment>
<dbReference type="OMA" id="THSAEWA"/>
<organism evidence="11 12">
    <name type="scientific">Dactylellina haptotyla (strain CBS 200.50)</name>
    <name type="common">Nematode-trapping fungus</name>
    <name type="synonym">Monacrosporium haptotylum</name>
    <dbReference type="NCBI Taxonomy" id="1284197"/>
    <lineage>
        <taxon>Eukaryota</taxon>
        <taxon>Fungi</taxon>
        <taxon>Dikarya</taxon>
        <taxon>Ascomycota</taxon>
        <taxon>Pezizomycotina</taxon>
        <taxon>Orbiliomycetes</taxon>
        <taxon>Orbiliales</taxon>
        <taxon>Orbiliaceae</taxon>
        <taxon>Dactylellina</taxon>
    </lineage>
</organism>
<dbReference type="Proteomes" id="UP000015100">
    <property type="component" value="Unassembled WGS sequence"/>
</dbReference>
<proteinExistence type="inferred from homology"/>
<feature type="signal peptide" evidence="9">
    <location>
        <begin position="1"/>
        <end position="20"/>
    </location>
</feature>
<evidence type="ECO:0000313" key="12">
    <source>
        <dbReference type="Proteomes" id="UP000015100"/>
    </source>
</evidence>
<keyword evidence="6" id="KW-0862">Zinc</keyword>
<dbReference type="CDD" id="cd04275">
    <property type="entry name" value="ZnMc_pappalysin_like"/>
    <property type="match status" value="1"/>
</dbReference>
<keyword evidence="8" id="KW-1015">Disulfide bond</keyword>
<dbReference type="Gene3D" id="3.40.390.10">
    <property type="entry name" value="Collagenase (Catalytic Domain)"/>
    <property type="match status" value="1"/>
</dbReference>
<dbReference type="EMBL" id="AQGS01000032">
    <property type="protein sequence ID" value="EPS44843.1"/>
    <property type="molecule type" value="Genomic_DNA"/>
</dbReference>
<evidence type="ECO:0000256" key="1">
    <source>
        <dbReference type="ARBA" id="ARBA00008721"/>
    </source>
</evidence>
<keyword evidence="3" id="KW-0479">Metal-binding</keyword>
<dbReference type="PANTHER" id="PTHR47466:SF1">
    <property type="entry name" value="METALLOPROTEASE MEP1 (AFU_ORTHOLOGUE AFUA_1G07730)-RELATED"/>
    <property type="match status" value="1"/>
</dbReference>
<evidence type="ECO:0000256" key="4">
    <source>
        <dbReference type="ARBA" id="ARBA00022729"/>
    </source>
</evidence>
<evidence type="ECO:0000256" key="3">
    <source>
        <dbReference type="ARBA" id="ARBA00022723"/>
    </source>
</evidence>
<dbReference type="PANTHER" id="PTHR47466">
    <property type="match status" value="1"/>
</dbReference>
<dbReference type="InterPro" id="IPR024079">
    <property type="entry name" value="MetalloPept_cat_dom_sf"/>
</dbReference>
<keyword evidence="5" id="KW-0378">Hydrolase</keyword>
<gene>
    <name evidence="11" type="ORF">H072_1199</name>
</gene>
<feature type="domain" description="Peptidase M43 pregnancy-associated plasma-A" evidence="10">
    <location>
        <begin position="209"/>
        <end position="291"/>
    </location>
</feature>
<dbReference type="InterPro" id="IPR008754">
    <property type="entry name" value="Peptidase_M43"/>
</dbReference>
<name>S8BZK0_DACHA</name>
<dbReference type="GO" id="GO:0006508">
    <property type="term" value="P:proteolysis"/>
    <property type="evidence" value="ECO:0007669"/>
    <property type="project" value="UniProtKB-KW"/>
</dbReference>
<dbReference type="GO" id="GO:0008237">
    <property type="term" value="F:metallopeptidase activity"/>
    <property type="evidence" value="ECO:0007669"/>
    <property type="project" value="UniProtKB-KW"/>
</dbReference>
<dbReference type="eggNOG" id="ENOG502RYKG">
    <property type="taxonomic scope" value="Eukaryota"/>
</dbReference>
<evidence type="ECO:0000313" key="11">
    <source>
        <dbReference type="EMBL" id="EPS44843.1"/>
    </source>
</evidence>
<keyword evidence="4 9" id="KW-0732">Signal</keyword>